<reference evidence="1 2" key="1">
    <citation type="submission" date="2019-06" db="EMBL/GenBank/DDBJ databases">
        <title>A chromosomal-level reference genome of Carpinus fangiana (Coryloideae, Betulaceae).</title>
        <authorList>
            <person name="Yang X."/>
            <person name="Wang Z."/>
            <person name="Zhang L."/>
            <person name="Hao G."/>
            <person name="Liu J."/>
            <person name="Yang Y."/>
        </authorList>
    </citation>
    <scope>NUCLEOTIDE SEQUENCE [LARGE SCALE GENOMIC DNA]</scope>
    <source>
        <strain evidence="1">Cfa_2016G</strain>
        <tissue evidence="1">Leaf</tissue>
    </source>
</reference>
<keyword evidence="2" id="KW-1185">Reference proteome</keyword>
<comment type="caution">
    <text evidence="1">The sequence shown here is derived from an EMBL/GenBank/DDBJ whole genome shotgun (WGS) entry which is preliminary data.</text>
</comment>
<evidence type="ECO:0000313" key="2">
    <source>
        <dbReference type="Proteomes" id="UP000327013"/>
    </source>
</evidence>
<organism evidence="1 2">
    <name type="scientific">Carpinus fangiana</name>
    <dbReference type="NCBI Taxonomy" id="176857"/>
    <lineage>
        <taxon>Eukaryota</taxon>
        <taxon>Viridiplantae</taxon>
        <taxon>Streptophyta</taxon>
        <taxon>Embryophyta</taxon>
        <taxon>Tracheophyta</taxon>
        <taxon>Spermatophyta</taxon>
        <taxon>Magnoliopsida</taxon>
        <taxon>eudicotyledons</taxon>
        <taxon>Gunneridae</taxon>
        <taxon>Pentapetalae</taxon>
        <taxon>rosids</taxon>
        <taxon>fabids</taxon>
        <taxon>Fagales</taxon>
        <taxon>Betulaceae</taxon>
        <taxon>Carpinus</taxon>
    </lineage>
</organism>
<protein>
    <submittedName>
        <fullName evidence="1">Uncharacterized protein</fullName>
    </submittedName>
</protein>
<dbReference type="AlphaFoldDB" id="A0A5N6L4R9"/>
<dbReference type="Proteomes" id="UP000327013">
    <property type="component" value="Unassembled WGS sequence"/>
</dbReference>
<evidence type="ECO:0000313" key="1">
    <source>
        <dbReference type="EMBL" id="KAB8784165.1"/>
    </source>
</evidence>
<sequence length="59" mass="5985">MSGGTVHGGLFMEYCSRVIVHKLLGAASLWGTVALTGALAQVTYCVGCCDVAGEPAKLA</sequence>
<name>A0A5N6L4R9_9ROSI</name>
<gene>
    <name evidence="1" type="ORF">FH972_026693</name>
</gene>
<accession>A0A5N6L4R9</accession>
<proteinExistence type="predicted"/>
<dbReference type="EMBL" id="VIBQ01000104">
    <property type="protein sequence ID" value="KAB8784165.1"/>
    <property type="molecule type" value="Genomic_DNA"/>
</dbReference>